<dbReference type="Gene3D" id="2.40.50.140">
    <property type="entry name" value="Nucleic acid-binding proteins"/>
    <property type="match status" value="1"/>
</dbReference>
<dbReference type="Gene3D" id="3.30.470.30">
    <property type="entry name" value="DNA ligase/mRNA capping enzyme"/>
    <property type="match status" value="1"/>
</dbReference>
<evidence type="ECO:0000313" key="23">
    <source>
        <dbReference type="EMBL" id="MBB6409823.1"/>
    </source>
</evidence>
<dbReference type="PROSITE" id="PS50160">
    <property type="entry name" value="DNA_LIGASE_A3"/>
    <property type="match status" value="1"/>
</dbReference>
<dbReference type="Pfam" id="PF04679">
    <property type="entry name" value="DNA_ligase_A_C"/>
    <property type="match status" value="1"/>
</dbReference>
<dbReference type="Pfam" id="PF13298">
    <property type="entry name" value="LigD_N"/>
    <property type="match status" value="1"/>
</dbReference>
<dbReference type="GO" id="GO:0003910">
    <property type="term" value="F:DNA ligase (ATP) activity"/>
    <property type="evidence" value="ECO:0007669"/>
    <property type="project" value="UniProtKB-EC"/>
</dbReference>
<dbReference type="InterPro" id="IPR014143">
    <property type="entry name" value="NHEJ_ligase_prk"/>
</dbReference>
<dbReference type="EMBL" id="JACHEF010000002">
    <property type="protein sequence ID" value="MBB6409823.1"/>
    <property type="molecule type" value="Genomic_DNA"/>
</dbReference>
<evidence type="ECO:0000256" key="16">
    <source>
        <dbReference type="ARBA" id="ARBA00023204"/>
    </source>
</evidence>
<feature type="region of interest" description="Disordered" evidence="21">
    <location>
        <begin position="190"/>
        <end position="213"/>
    </location>
</feature>
<dbReference type="GO" id="GO:0003677">
    <property type="term" value="F:DNA binding"/>
    <property type="evidence" value="ECO:0007669"/>
    <property type="project" value="UniProtKB-KW"/>
</dbReference>
<dbReference type="Gene3D" id="3.30.1490.70">
    <property type="match status" value="1"/>
</dbReference>
<evidence type="ECO:0000256" key="21">
    <source>
        <dbReference type="SAM" id="MobiDB-lite"/>
    </source>
</evidence>
<dbReference type="InterPro" id="IPR033651">
    <property type="entry name" value="PaeLigD_Pol-like"/>
</dbReference>
<reference evidence="23 24" key="1">
    <citation type="submission" date="2020-08" db="EMBL/GenBank/DDBJ databases">
        <title>Genomic Encyclopedia of Type Strains, Phase IV (KMG-IV): sequencing the most valuable type-strain genomes for metagenomic binning, comparative biology and taxonomic classification.</title>
        <authorList>
            <person name="Goeker M."/>
        </authorList>
    </citation>
    <scope>NUCLEOTIDE SEQUENCE [LARGE SCALE GENOMIC DNA]</scope>
    <source>
        <strain evidence="23 24">DSM 100039</strain>
    </source>
</reference>
<keyword evidence="16" id="KW-0234">DNA repair</keyword>
<dbReference type="Proteomes" id="UP000556329">
    <property type="component" value="Unassembled WGS sequence"/>
</dbReference>
<comment type="catalytic activity">
    <reaction evidence="20">
        <text>ATP + (deoxyribonucleotide)n-3'-hydroxyl + 5'-phospho-(deoxyribonucleotide)m = (deoxyribonucleotide)n+m + AMP + diphosphate.</text>
        <dbReference type="EC" id="6.5.1.1"/>
    </reaction>
</comment>
<evidence type="ECO:0000256" key="2">
    <source>
        <dbReference type="ARBA" id="ARBA00012727"/>
    </source>
</evidence>
<evidence type="ECO:0000256" key="12">
    <source>
        <dbReference type="ARBA" id="ARBA00022840"/>
    </source>
</evidence>
<evidence type="ECO:0000256" key="15">
    <source>
        <dbReference type="ARBA" id="ARBA00023172"/>
    </source>
</evidence>
<keyword evidence="3 23" id="KW-0436">Ligase</keyword>
<keyword evidence="12" id="KW-0067">ATP-binding</keyword>
<gene>
    <name evidence="23" type="ORF">HNQ71_002488</name>
</gene>
<dbReference type="InterPro" id="IPR012309">
    <property type="entry name" value="DNA_ligase_ATP-dep_C"/>
</dbReference>
<dbReference type="EC" id="6.5.1.1" evidence="2"/>
<dbReference type="NCBIfam" id="NF004628">
    <property type="entry name" value="PRK05972.1"/>
    <property type="match status" value="1"/>
</dbReference>
<evidence type="ECO:0000256" key="5">
    <source>
        <dbReference type="ARBA" id="ARBA00022695"/>
    </source>
</evidence>
<comment type="caution">
    <text evidence="23">The sequence shown here is derived from an EMBL/GenBank/DDBJ whole genome shotgun (WGS) entry which is preliminary data.</text>
</comment>
<proteinExistence type="predicted"/>
<keyword evidence="8" id="KW-0547">Nucleotide-binding</keyword>
<dbReference type="PANTHER" id="PTHR42705:SF2">
    <property type="entry name" value="BIFUNCTIONAL NON-HOMOLOGOUS END JOINING PROTEIN LIGD"/>
    <property type="match status" value="1"/>
</dbReference>
<dbReference type="GO" id="GO:0004527">
    <property type="term" value="F:exonuclease activity"/>
    <property type="evidence" value="ECO:0007669"/>
    <property type="project" value="UniProtKB-KW"/>
</dbReference>
<dbReference type="InterPro" id="IPR014144">
    <property type="entry name" value="LigD_PE_domain"/>
</dbReference>
<feature type="compositionally biased region" description="Low complexity" evidence="21">
    <location>
        <begin position="539"/>
        <end position="553"/>
    </location>
</feature>
<dbReference type="GO" id="GO:0005524">
    <property type="term" value="F:ATP binding"/>
    <property type="evidence" value="ECO:0007669"/>
    <property type="project" value="UniProtKB-KW"/>
</dbReference>
<dbReference type="NCBIfam" id="TIGR02777">
    <property type="entry name" value="LigD_PE_dom"/>
    <property type="match status" value="1"/>
</dbReference>
<keyword evidence="24" id="KW-1185">Reference proteome</keyword>
<dbReference type="SUPFAM" id="SSF56091">
    <property type="entry name" value="DNA ligase/mRNA capping enzyme, catalytic domain"/>
    <property type="match status" value="1"/>
</dbReference>
<dbReference type="PANTHER" id="PTHR42705">
    <property type="entry name" value="BIFUNCTIONAL NON-HOMOLOGOUS END JOINING PROTEIN LIGD"/>
    <property type="match status" value="1"/>
</dbReference>
<evidence type="ECO:0000256" key="20">
    <source>
        <dbReference type="ARBA" id="ARBA00034003"/>
    </source>
</evidence>
<feature type="region of interest" description="Disordered" evidence="21">
    <location>
        <begin position="516"/>
        <end position="566"/>
    </location>
</feature>
<feature type="compositionally biased region" description="Basic and acidic residues" evidence="21">
    <location>
        <begin position="190"/>
        <end position="203"/>
    </location>
</feature>
<dbReference type="RefSeq" id="WP_184872819.1">
    <property type="nucleotide sequence ID" value="NZ_JACHEF010000002.1"/>
</dbReference>
<evidence type="ECO:0000256" key="10">
    <source>
        <dbReference type="ARBA" id="ARBA00022801"/>
    </source>
</evidence>
<evidence type="ECO:0000256" key="6">
    <source>
        <dbReference type="ARBA" id="ARBA00022722"/>
    </source>
</evidence>
<keyword evidence="9" id="KW-0227">DNA damage</keyword>
<dbReference type="Pfam" id="PF21686">
    <property type="entry name" value="LigD_Prim-Pol"/>
    <property type="match status" value="1"/>
</dbReference>
<evidence type="ECO:0000256" key="1">
    <source>
        <dbReference type="ARBA" id="ARBA00001936"/>
    </source>
</evidence>
<keyword evidence="15" id="KW-0233">DNA recombination</keyword>
<protein>
    <recommendedName>
        <fullName evidence="2">DNA ligase (ATP)</fullName>
        <ecNumber evidence="2">6.5.1.1</ecNumber>
    </recommendedName>
    <alternativeName>
        <fullName evidence="19">NHEJ DNA polymerase</fullName>
    </alternativeName>
</protein>
<dbReference type="InterPro" id="IPR014145">
    <property type="entry name" value="LigD_pol_dom"/>
</dbReference>
<dbReference type="InterPro" id="IPR012310">
    <property type="entry name" value="DNA_ligase_ATP-dep_cent"/>
</dbReference>
<evidence type="ECO:0000256" key="9">
    <source>
        <dbReference type="ARBA" id="ARBA00022763"/>
    </source>
</evidence>
<dbReference type="AlphaFoldDB" id="A0A841P8J4"/>
<dbReference type="Pfam" id="PF01068">
    <property type="entry name" value="DNA_ligase_A_M"/>
    <property type="match status" value="1"/>
</dbReference>
<evidence type="ECO:0000256" key="19">
    <source>
        <dbReference type="ARBA" id="ARBA00029943"/>
    </source>
</evidence>
<keyword evidence="18" id="KW-0511">Multifunctional enzyme</keyword>
<keyword evidence="6" id="KW-0540">Nuclease</keyword>
<dbReference type="GO" id="GO:0003887">
    <property type="term" value="F:DNA-directed DNA polymerase activity"/>
    <property type="evidence" value="ECO:0007669"/>
    <property type="project" value="UniProtKB-KW"/>
</dbReference>
<evidence type="ECO:0000256" key="17">
    <source>
        <dbReference type="ARBA" id="ARBA00023211"/>
    </source>
</evidence>
<dbReference type="GO" id="GO:0006310">
    <property type="term" value="P:DNA recombination"/>
    <property type="evidence" value="ECO:0007669"/>
    <property type="project" value="UniProtKB-KW"/>
</dbReference>
<keyword evidence="14" id="KW-0238">DNA-binding</keyword>
<evidence type="ECO:0000259" key="22">
    <source>
        <dbReference type="PROSITE" id="PS50160"/>
    </source>
</evidence>
<feature type="domain" description="ATP-dependent DNA ligase family profile" evidence="22">
    <location>
        <begin position="322"/>
        <end position="406"/>
    </location>
</feature>
<feature type="compositionally biased region" description="Basic and acidic residues" evidence="21">
    <location>
        <begin position="7"/>
        <end position="17"/>
    </location>
</feature>
<dbReference type="GO" id="GO:0046872">
    <property type="term" value="F:metal ion binding"/>
    <property type="evidence" value="ECO:0007669"/>
    <property type="project" value="UniProtKB-KW"/>
</dbReference>
<name>A0A841P8J4_9HYPH</name>
<keyword evidence="4" id="KW-0808">Transferase</keyword>
<feature type="region of interest" description="Disordered" evidence="21">
    <location>
        <begin position="1"/>
        <end position="25"/>
    </location>
</feature>
<evidence type="ECO:0000313" key="24">
    <source>
        <dbReference type="Proteomes" id="UP000556329"/>
    </source>
</evidence>
<dbReference type="CDD" id="cd04862">
    <property type="entry name" value="PaeLigD_Pol_like"/>
    <property type="match status" value="1"/>
</dbReference>
<comment type="cofactor">
    <cofactor evidence="1">
        <name>Mn(2+)</name>
        <dbReference type="ChEBI" id="CHEBI:29035"/>
    </cofactor>
</comment>
<keyword evidence="17" id="KW-0464">Manganese</keyword>
<dbReference type="CDD" id="cd07906">
    <property type="entry name" value="Adenylation_DNA_ligase_LigD_LigC"/>
    <property type="match status" value="1"/>
</dbReference>
<evidence type="ECO:0000256" key="14">
    <source>
        <dbReference type="ARBA" id="ARBA00023125"/>
    </source>
</evidence>
<dbReference type="InterPro" id="IPR014146">
    <property type="entry name" value="LigD_ligase_dom"/>
</dbReference>
<dbReference type="CDD" id="cd07971">
    <property type="entry name" value="OBF_DNA_ligase_LigD"/>
    <property type="match status" value="1"/>
</dbReference>
<keyword evidence="11" id="KW-0269">Exonuclease</keyword>
<evidence type="ECO:0000256" key="4">
    <source>
        <dbReference type="ARBA" id="ARBA00022679"/>
    </source>
</evidence>
<keyword evidence="10" id="KW-0378">Hydrolase</keyword>
<dbReference type="NCBIfam" id="TIGR02776">
    <property type="entry name" value="NHEJ_ligase_prk"/>
    <property type="match status" value="1"/>
</dbReference>
<dbReference type="NCBIfam" id="TIGR02778">
    <property type="entry name" value="ligD_pol"/>
    <property type="match status" value="1"/>
</dbReference>
<dbReference type="InterPro" id="IPR012340">
    <property type="entry name" value="NA-bd_OB-fold"/>
</dbReference>
<evidence type="ECO:0000256" key="3">
    <source>
        <dbReference type="ARBA" id="ARBA00022598"/>
    </source>
</evidence>
<evidence type="ECO:0000256" key="7">
    <source>
        <dbReference type="ARBA" id="ARBA00022723"/>
    </source>
</evidence>
<keyword evidence="5" id="KW-0548">Nucleotidyltransferase</keyword>
<evidence type="ECO:0000256" key="13">
    <source>
        <dbReference type="ARBA" id="ARBA00022932"/>
    </source>
</evidence>
<dbReference type="Gene3D" id="3.90.920.10">
    <property type="entry name" value="DNA primase, PRIM domain"/>
    <property type="match status" value="1"/>
</dbReference>
<keyword evidence="7" id="KW-0479">Metal-binding</keyword>
<dbReference type="GO" id="GO:0006281">
    <property type="term" value="P:DNA repair"/>
    <property type="evidence" value="ECO:0007669"/>
    <property type="project" value="UniProtKB-KW"/>
</dbReference>
<keyword evidence="13" id="KW-0239">DNA-directed DNA polymerase</keyword>
<accession>A0A841P8J4</accession>
<evidence type="ECO:0000256" key="11">
    <source>
        <dbReference type="ARBA" id="ARBA00022839"/>
    </source>
</evidence>
<evidence type="ECO:0000256" key="18">
    <source>
        <dbReference type="ARBA" id="ARBA00023268"/>
    </source>
</evidence>
<dbReference type="SUPFAM" id="SSF50249">
    <property type="entry name" value="Nucleic acid-binding proteins"/>
    <property type="match status" value="1"/>
</dbReference>
<evidence type="ECO:0000256" key="8">
    <source>
        <dbReference type="ARBA" id="ARBA00022741"/>
    </source>
</evidence>
<dbReference type="InterPro" id="IPR052171">
    <property type="entry name" value="NHEJ_LigD"/>
</dbReference>
<organism evidence="23 24">
    <name type="scientific">Mesorhizobium sangaii</name>
    <dbReference type="NCBI Taxonomy" id="505389"/>
    <lineage>
        <taxon>Bacteria</taxon>
        <taxon>Pseudomonadati</taxon>
        <taxon>Pseudomonadota</taxon>
        <taxon>Alphaproteobacteria</taxon>
        <taxon>Hyphomicrobiales</taxon>
        <taxon>Phyllobacteriaceae</taxon>
        <taxon>Mesorhizobium</taxon>
    </lineage>
</organism>
<sequence>MASLEQYHSKRDFKKTAEPAGKVARGKNAKAGGIFVIHKHAATRLHYDLRLEHDGVLWSWAVTRGPSLDPHEKRLAVHVEDHPIDYAPFEGTIPKGEYGGGSVIVWDEGTWVPEIDPAKAMKKGHISFELKGHKLHGLWHLVRLKPRAGEKRENWLLIKSDDAAARPGEDILKEAPESVKSGLTIEEVGEGKAAKGEKPDVWHSNKPAAGKAKTGTRLNFVEPQLATLERDAPPGKDWLHEVKFDGYRMQAQIAGTEVRLLTRTGLDWTEKFGGAIAAELAGLKCSDAIVDGEIVVLADSGVSSFALLQADLSAKRTDRFIYYVFDLMRLDGKDLRGEPLVERKQALQDLLGKPPENPAVRFSDHFAEPGKIMLEHACRMGLEGVVSKRADAPYRSGRGPSWVKSKCTARQEFVIGGYLPSDKTGRGLRSLLVGYHEGGRLHYAGRVGTGFSAKTATDLKTKLDALKAEHSPFDKAVPKGKGLVWVKPELVGEVEFRNWTSDRIVRHASFQGLREDKPAEEVVQEKPQSAAGKSSTGEASTGKAGKSPAKAKPVSGSAGKPAGAMATSVKLSHPDKLLWPEEKISKQGLLDHYALVWPRMEQFIVNRPLSLVRAPDGVGGPRFFQKHASAGMSDKIARMKDPTDGEEILFIRDFDGVAALVQYGVVEIHIWGCTVDALEQPDQIIFDLDPDEGVEIKAVREAALDIRGKLDELLLPNFVKTSGGKGYHVVMPLKPSADWDAVKTFAHDFAKALEQASPDRYTATLSKKARTGKIFVDYLRNGRGSTTVAPYSSRAKMGATVSMPVTWAEIEAGLAPNAFPIGDKTTLKQLAEADPWADFFKQGKVLGRG</sequence>
<dbReference type="NCBIfam" id="TIGR02779">
    <property type="entry name" value="NHEJ_ligase_lig"/>
    <property type="match status" value="1"/>
</dbReference>